<dbReference type="EMBL" id="CAJPIZ010031865">
    <property type="protein sequence ID" value="CAG2120170.1"/>
    <property type="molecule type" value="Genomic_DNA"/>
</dbReference>
<evidence type="ECO:0000256" key="1">
    <source>
        <dbReference type="SAM" id="SignalP"/>
    </source>
</evidence>
<gene>
    <name evidence="2" type="ORF">OSB1V03_LOCUS20117</name>
</gene>
<keyword evidence="3" id="KW-1185">Reference proteome</keyword>
<dbReference type="Proteomes" id="UP000759131">
    <property type="component" value="Unassembled WGS sequence"/>
</dbReference>
<feature type="non-terminal residue" evidence="2">
    <location>
        <position position="251"/>
    </location>
</feature>
<keyword evidence="1" id="KW-0732">Signal</keyword>
<evidence type="ECO:0000313" key="3">
    <source>
        <dbReference type="Proteomes" id="UP000759131"/>
    </source>
</evidence>
<sequence length="251" mass="29506">MDGTDTHLRHLVVLLLILCKNIETNQFCESYAQNYNNIDYGLRQIKDNHSVSNSYLFIDNHYWDLDFNDNIDDHKKTVKLWRTESRRSLHWFGGHYSMAIGLWRPGNQIETCIFGLINGNKTIIDFRVRVGHSGREHKIKEYQKVIETNIEFNEFDPTIAYVPNREQYSGKYVVFVEQKQSDSQTYHLISKVFEFDDNYIGAEVLNTSLRQELDPTALRYLDNKLDVMSITAQEDETGQYGLIVLFRFDNV</sequence>
<organism evidence="2">
    <name type="scientific">Medioppia subpectinata</name>
    <dbReference type="NCBI Taxonomy" id="1979941"/>
    <lineage>
        <taxon>Eukaryota</taxon>
        <taxon>Metazoa</taxon>
        <taxon>Ecdysozoa</taxon>
        <taxon>Arthropoda</taxon>
        <taxon>Chelicerata</taxon>
        <taxon>Arachnida</taxon>
        <taxon>Acari</taxon>
        <taxon>Acariformes</taxon>
        <taxon>Sarcoptiformes</taxon>
        <taxon>Oribatida</taxon>
        <taxon>Brachypylina</taxon>
        <taxon>Oppioidea</taxon>
        <taxon>Oppiidae</taxon>
        <taxon>Medioppia</taxon>
    </lineage>
</organism>
<reference evidence="2" key="1">
    <citation type="submission" date="2020-11" db="EMBL/GenBank/DDBJ databases">
        <authorList>
            <person name="Tran Van P."/>
        </authorList>
    </citation>
    <scope>NUCLEOTIDE SEQUENCE</scope>
</reference>
<name>A0A7R9QG68_9ACAR</name>
<dbReference type="EMBL" id="OC886440">
    <property type="protein sequence ID" value="CAD7644596.1"/>
    <property type="molecule type" value="Genomic_DNA"/>
</dbReference>
<dbReference type="AlphaFoldDB" id="A0A7R9QG68"/>
<feature type="signal peptide" evidence="1">
    <location>
        <begin position="1"/>
        <end position="24"/>
    </location>
</feature>
<accession>A0A7R9QG68</accession>
<protein>
    <submittedName>
        <fullName evidence="2">Uncharacterized protein</fullName>
    </submittedName>
</protein>
<evidence type="ECO:0000313" key="2">
    <source>
        <dbReference type="EMBL" id="CAD7644596.1"/>
    </source>
</evidence>
<feature type="chain" id="PRO_5036403792" evidence="1">
    <location>
        <begin position="25"/>
        <end position="251"/>
    </location>
</feature>
<dbReference type="OrthoDB" id="6502819at2759"/>
<proteinExistence type="predicted"/>